<evidence type="ECO:0000313" key="1">
    <source>
        <dbReference type="EMBL" id="KAJ7358334.1"/>
    </source>
</evidence>
<dbReference type="Gene3D" id="3.40.50.11350">
    <property type="match status" value="1"/>
</dbReference>
<proteinExistence type="predicted"/>
<organism evidence="1 2">
    <name type="scientific">Mycena albidolilacea</name>
    <dbReference type="NCBI Taxonomy" id="1033008"/>
    <lineage>
        <taxon>Eukaryota</taxon>
        <taxon>Fungi</taxon>
        <taxon>Dikarya</taxon>
        <taxon>Basidiomycota</taxon>
        <taxon>Agaricomycotina</taxon>
        <taxon>Agaricomycetes</taxon>
        <taxon>Agaricomycetidae</taxon>
        <taxon>Agaricales</taxon>
        <taxon>Marasmiineae</taxon>
        <taxon>Mycenaceae</taxon>
        <taxon>Mycena</taxon>
    </lineage>
</organism>
<sequence length="507" mass="56751">MICRRVLVLHLPRFHSWPARLRLSGIVVLSLLCLLNLRHELSLPWAGFPSTTLDPLAQQLGHPTFAAIRGYEQNLPQHIPPDLLSKRMIRPRYLFFPAASWGLGWNNVFQEQLLNTHLAYLSERAYVFPDYTPWDHPPFPDTLENGTRHMLHIPMNAFVSGPTGGGPLSSDGKNDSLMRRAVSEQWWDMVCPQRDVVVVKLHDTMRQMKLDGMSEGADILTNWTDKLLKMSAPCVSIEGGSVFDYMLFGSERMLSVWPSYGDSPTLKHFAWSPMITAALFRNFHLLSPHDPPRFLSPTGVLPYNFQSFLPYHSSEAPIAGLLGIHVRRGDYEGHCVLLADSGAEYNAWNRLGTPNITSQIFTPPGYLWPALPDYLDVPEGKSRRDAAMKHCWPSPDAIVARAHAVREARRAGLSPPRQDLRKIYISTNGNPAWVGSLAALLQADGWDFASSLDMELSFEERAVAQAVDMSVLAAAESFIGVGFSSLTSNVVQIRLAAGRDPHTIHFW</sequence>
<protein>
    <submittedName>
        <fullName evidence="1">Uncharacterized protein</fullName>
    </submittedName>
</protein>
<dbReference type="AlphaFoldDB" id="A0AAD7AGU0"/>
<comment type="caution">
    <text evidence="1">The sequence shown here is derived from an EMBL/GenBank/DDBJ whole genome shotgun (WGS) entry which is preliminary data.</text>
</comment>
<reference evidence="1" key="1">
    <citation type="submission" date="2023-03" db="EMBL/GenBank/DDBJ databases">
        <title>Massive genome expansion in bonnet fungi (Mycena s.s.) driven by repeated elements and novel gene families across ecological guilds.</title>
        <authorList>
            <consortium name="Lawrence Berkeley National Laboratory"/>
            <person name="Harder C.B."/>
            <person name="Miyauchi S."/>
            <person name="Viragh M."/>
            <person name="Kuo A."/>
            <person name="Thoen E."/>
            <person name="Andreopoulos B."/>
            <person name="Lu D."/>
            <person name="Skrede I."/>
            <person name="Drula E."/>
            <person name="Henrissat B."/>
            <person name="Morin E."/>
            <person name="Kohler A."/>
            <person name="Barry K."/>
            <person name="LaButti K."/>
            <person name="Morin E."/>
            <person name="Salamov A."/>
            <person name="Lipzen A."/>
            <person name="Mereny Z."/>
            <person name="Hegedus B."/>
            <person name="Baldrian P."/>
            <person name="Stursova M."/>
            <person name="Weitz H."/>
            <person name="Taylor A."/>
            <person name="Grigoriev I.V."/>
            <person name="Nagy L.G."/>
            <person name="Martin F."/>
            <person name="Kauserud H."/>
        </authorList>
    </citation>
    <scope>NUCLEOTIDE SEQUENCE</scope>
    <source>
        <strain evidence="1">CBHHK002</strain>
    </source>
</reference>
<dbReference type="CDD" id="cd11296">
    <property type="entry name" value="O-FucT_like"/>
    <property type="match status" value="1"/>
</dbReference>
<name>A0AAD7AGU0_9AGAR</name>
<dbReference type="EMBL" id="JARIHO010000007">
    <property type="protein sequence ID" value="KAJ7358334.1"/>
    <property type="molecule type" value="Genomic_DNA"/>
</dbReference>
<accession>A0AAD7AGU0</accession>
<dbReference type="Proteomes" id="UP001218218">
    <property type="component" value="Unassembled WGS sequence"/>
</dbReference>
<evidence type="ECO:0000313" key="2">
    <source>
        <dbReference type="Proteomes" id="UP001218218"/>
    </source>
</evidence>
<gene>
    <name evidence="1" type="ORF">DFH08DRAFT_770205</name>
</gene>
<keyword evidence="2" id="KW-1185">Reference proteome</keyword>